<keyword evidence="5" id="KW-0598">Phosphotransferase system</keyword>
<dbReference type="Proteomes" id="UP000664601">
    <property type="component" value="Unassembled WGS sequence"/>
</dbReference>
<evidence type="ECO:0000256" key="3">
    <source>
        <dbReference type="ARBA" id="ARBA00022597"/>
    </source>
</evidence>
<evidence type="ECO:0000259" key="6">
    <source>
        <dbReference type="PROSITE" id="PS51094"/>
    </source>
</evidence>
<accession>A0ABS3LBR9</accession>
<dbReference type="CDD" id="cd00211">
    <property type="entry name" value="PTS_IIA_fru"/>
    <property type="match status" value="1"/>
</dbReference>
<dbReference type="NCBIfam" id="NF007389">
    <property type="entry name" value="PRK09913.1"/>
    <property type="match status" value="1"/>
</dbReference>
<dbReference type="RefSeq" id="WP_207673395.1">
    <property type="nucleotide sequence ID" value="NZ_JAFREM010000015.1"/>
</dbReference>
<evidence type="ECO:0000256" key="1">
    <source>
        <dbReference type="ARBA" id="ARBA00022448"/>
    </source>
</evidence>
<dbReference type="Gene3D" id="3.40.930.10">
    <property type="entry name" value="Mannitol-specific EII, Chain A"/>
    <property type="match status" value="1"/>
</dbReference>
<sequence length="147" mass="16661">MDKLTEKDANFQLEANTQKEVLQQLAELAFERGKVADAETFYQELCNREEESTTGFGNGVAIPHARHSIVKEAGVLVARTQNEIEWKAMDDEPVNVFICLIAPDDQNDFHLKTLSKISRRLIHDDFIDTLKHASQPEVLEAINQIIV</sequence>
<evidence type="ECO:0000256" key="5">
    <source>
        <dbReference type="ARBA" id="ARBA00022683"/>
    </source>
</evidence>
<dbReference type="InterPro" id="IPR004715">
    <property type="entry name" value="PTS_IIA_fruc"/>
</dbReference>
<dbReference type="PROSITE" id="PS51094">
    <property type="entry name" value="PTS_EIIA_TYPE_2"/>
    <property type="match status" value="1"/>
</dbReference>
<evidence type="ECO:0000313" key="8">
    <source>
        <dbReference type="Proteomes" id="UP000664601"/>
    </source>
</evidence>
<dbReference type="EMBL" id="JAFREM010000015">
    <property type="protein sequence ID" value="MBO1306468.1"/>
    <property type="molecule type" value="Genomic_DNA"/>
</dbReference>
<dbReference type="InterPro" id="IPR051541">
    <property type="entry name" value="PTS_SugarTrans_NitroReg"/>
</dbReference>
<proteinExistence type="predicted"/>
<dbReference type="SUPFAM" id="SSF55804">
    <property type="entry name" value="Phoshotransferase/anion transport protein"/>
    <property type="match status" value="1"/>
</dbReference>
<organism evidence="7 8">
    <name type="scientific">Candidatus Enterococcus moelleringii</name>
    <dbReference type="NCBI Taxonomy" id="2815325"/>
    <lineage>
        <taxon>Bacteria</taxon>
        <taxon>Bacillati</taxon>
        <taxon>Bacillota</taxon>
        <taxon>Bacilli</taxon>
        <taxon>Lactobacillales</taxon>
        <taxon>Enterococcaceae</taxon>
        <taxon>Enterococcus</taxon>
    </lineage>
</organism>
<reference evidence="7 8" key="1">
    <citation type="submission" date="2021-03" db="EMBL/GenBank/DDBJ databases">
        <title>Enterococcal diversity collection.</title>
        <authorList>
            <person name="Gilmore M.S."/>
            <person name="Schwartzman J."/>
            <person name="Van Tyne D."/>
            <person name="Martin M."/>
            <person name="Earl A.M."/>
            <person name="Manson A.L."/>
            <person name="Straub T."/>
            <person name="Salamzade R."/>
            <person name="Saavedra J."/>
            <person name="Lebreton F."/>
            <person name="Prichula J."/>
            <person name="Schaufler K."/>
            <person name="Gaca A."/>
            <person name="Sgardioli B."/>
            <person name="Wagenaar J."/>
            <person name="Strong T."/>
        </authorList>
    </citation>
    <scope>NUCLEOTIDE SEQUENCE [LARGE SCALE GENOMIC DNA]</scope>
    <source>
        <strain evidence="7 8">669A</strain>
    </source>
</reference>
<gene>
    <name evidence="7" type="ORF">JZO70_09865</name>
</gene>
<name>A0ABS3LBR9_9ENTE</name>
<evidence type="ECO:0000256" key="2">
    <source>
        <dbReference type="ARBA" id="ARBA00022553"/>
    </source>
</evidence>
<comment type="caution">
    <text evidence="7">The sequence shown here is derived from an EMBL/GenBank/DDBJ whole genome shotgun (WGS) entry which is preliminary data.</text>
</comment>
<keyword evidence="1" id="KW-0813">Transport</keyword>
<dbReference type="Pfam" id="PF00359">
    <property type="entry name" value="PTS_EIIA_2"/>
    <property type="match status" value="1"/>
</dbReference>
<protein>
    <submittedName>
        <fullName evidence="7">PTS fructose transporter subunit IIA</fullName>
    </submittedName>
</protein>
<dbReference type="InterPro" id="IPR016152">
    <property type="entry name" value="PTrfase/Anion_transptr"/>
</dbReference>
<keyword evidence="4" id="KW-0808">Transferase</keyword>
<dbReference type="NCBIfam" id="TIGR00848">
    <property type="entry name" value="fruA"/>
    <property type="match status" value="1"/>
</dbReference>
<keyword evidence="8" id="KW-1185">Reference proteome</keyword>
<evidence type="ECO:0000256" key="4">
    <source>
        <dbReference type="ARBA" id="ARBA00022679"/>
    </source>
</evidence>
<feature type="domain" description="PTS EIIA type-2" evidence="6">
    <location>
        <begin position="2"/>
        <end position="145"/>
    </location>
</feature>
<dbReference type="PROSITE" id="PS00372">
    <property type="entry name" value="PTS_EIIA_TYPE_2_HIS"/>
    <property type="match status" value="1"/>
</dbReference>
<evidence type="ECO:0000313" key="7">
    <source>
        <dbReference type="EMBL" id="MBO1306468.1"/>
    </source>
</evidence>
<dbReference type="PANTHER" id="PTHR47738:SF2">
    <property type="entry name" value="PTS SYSTEM FRUCTOSE-LIKE EIIA COMPONENT"/>
    <property type="match status" value="1"/>
</dbReference>
<dbReference type="InterPro" id="IPR002178">
    <property type="entry name" value="PTS_EIIA_type-2_dom"/>
</dbReference>
<dbReference type="PANTHER" id="PTHR47738">
    <property type="entry name" value="PTS SYSTEM FRUCTOSE-LIKE EIIA COMPONENT-RELATED"/>
    <property type="match status" value="1"/>
</dbReference>
<keyword evidence="3" id="KW-0762">Sugar transport</keyword>
<keyword evidence="2" id="KW-0597">Phosphoprotein</keyword>